<evidence type="ECO:0000313" key="8">
    <source>
        <dbReference type="Proteomes" id="UP000239560"/>
    </source>
</evidence>
<comment type="caution">
    <text evidence="7">The sequence shown here is derived from an EMBL/GenBank/DDBJ whole genome shotgun (WGS) entry which is preliminary data.</text>
</comment>
<feature type="domain" description="CFEM" evidence="6">
    <location>
        <begin position="9"/>
        <end position="114"/>
    </location>
</feature>
<dbReference type="OrthoDB" id="4505683at2759"/>
<feature type="signal peptide" evidence="5">
    <location>
        <begin position="1"/>
        <end position="18"/>
    </location>
</feature>
<dbReference type="SMART" id="SM00747">
    <property type="entry name" value="CFEM"/>
    <property type="match status" value="1"/>
</dbReference>
<dbReference type="EMBL" id="LCTV02000010">
    <property type="protein sequence ID" value="PRQ72317.1"/>
    <property type="molecule type" value="Genomic_DNA"/>
</dbReference>
<accession>A0A2T0A2S7</accession>
<dbReference type="GO" id="GO:0005576">
    <property type="term" value="C:extracellular region"/>
    <property type="evidence" value="ECO:0007669"/>
    <property type="project" value="UniProtKB-SubCell"/>
</dbReference>
<dbReference type="AlphaFoldDB" id="A0A2T0A2S7"/>
<keyword evidence="3 5" id="KW-0732">Signal</keyword>
<keyword evidence="4" id="KW-1015">Disulfide bond</keyword>
<evidence type="ECO:0000256" key="4">
    <source>
        <dbReference type="ARBA" id="ARBA00023157"/>
    </source>
</evidence>
<dbReference type="PROSITE" id="PS52012">
    <property type="entry name" value="CFEM"/>
    <property type="match status" value="1"/>
</dbReference>
<evidence type="ECO:0000256" key="5">
    <source>
        <dbReference type="SAM" id="SignalP"/>
    </source>
</evidence>
<proteinExistence type="predicted"/>
<dbReference type="InterPro" id="IPR008427">
    <property type="entry name" value="Extracellular_membr_CFEM_dom"/>
</dbReference>
<dbReference type="Pfam" id="PF05730">
    <property type="entry name" value="CFEM"/>
    <property type="match status" value="1"/>
</dbReference>
<feature type="chain" id="PRO_5015426365" description="CFEM domain-containing protein" evidence="5">
    <location>
        <begin position="19"/>
        <end position="114"/>
    </location>
</feature>
<sequence length="114" mass="11507">MLLSAITALAAFAGTALAQSSSSSAPPAASTAAIPTCAVTCLGTALPNSPCAQYGVSNITCICTSQQFQLAYFQCQQSSCSQSDLQAAEQYGAQVCQQNGTPIDVNATPSGYSL</sequence>
<protein>
    <recommendedName>
        <fullName evidence="6">CFEM domain-containing protein</fullName>
    </recommendedName>
</protein>
<keyword evidence="2" id="KW-0964">Secreted</keyword>
<dbReference type="Proteomes" id="UP000239560">
    <property type="component" value="Unassembled WGS sequence"/>
</dbReference>
<evidence type="ECO:0000256" key="2">
    <source>
        <dbReference type="ARBA" id="ARBA00022525"/>
    </source>
</evidence>
<gene>
    <name evidence="7" type="ORF">AAT19DRAFT_9656</name>
</gene>
<evidence type="ECO:0000313" key="7">
    <source>
        <dbReference type="EMBL" id="PRQ72317.1"/>
    </source>
</evidence>
<name>A0A2T0A2S7_RHOTO</name>
<evidence type="ECO:0000259" key="6">
    <source>
        <dbReference type="PROSITE" id="PS52012"/>
    </source>
</evidence>
<evidence type="ECO:0000256" key="1">
    <source>
        <dbReference type="ARBA" id="ARBA00004613"/>
    </source>
</evidence>
<reference evidence="7 8" key="1">
    <citation type="journal article" date="2018" name="Elife">
        <title>Functional genomics of lipid metabolism in the oleaginous yeast Rhodosporidium toruloides.</title>
        <authorList>
            <person name="Coradetti S.T."/>
            <person name="Pinel D."/>
            <person name="Geiselman G."/>
            <person name="Ito M."/>
            <person name="Mondo S."/>
            <person name="Reilly M.C."/>
            <person name="Cheng Y.F."/>
            <person name="Bauer S."/>
            <person name="Grigoriev I."/>
            <person name="Gladden J.M."/>
            <person name="Simmons B.A."/>
            <person name="Brem R."/>
            <person name="Arkin A.P."/>
            <person name="Skerker J.M."/>
        </authorList>
    </citation>
    <scope>NUCLEOTIDE SEQUENCE [LARGE SCALE GENOMIC DNA]</scope>
    <source>
        <strain evidence="7 8">NBRC 0880</strain>
    </source>
</reference>
<comment type="subcellular location">
    <subcellularLocation>
        <location evidence="1">Secreted</location>
    </subcellularLocation>
</comment>
<evidence type="ECO:0000256" key="3">
    <source>
        <dbReference type="ARBA" id="ARBA00022729"/>
    </source>
</evidence>
<organism evidence="7 8">
    <name type="scientific">Rhodotorula toruloides</name>
    <name type="common">Yeast</name>
    <name type="synonym">Rhodosporidium toruloides</name>
    <dbReference type="NCBI Taxonomy" id="5286"/>
    <lineage>
        <taxon>Eukaryota</taxon>
        <taxon>Fungi</taxon>
        <taxon>Dikarya</taxon>
        <taxon>Basidiomycota</taxon>
        <taxon>Pucciniomycotina</taxon>
        <taxon>Microbotryomycetes</taxon>
        <taxon>Sporidiobolales</taxon>
        <taxon>Sporidiobolaceae</taxon>
        <taxon>Rhodotorula</taxon>
    </lineage>
</organism>